<proteinExistence type="predicted"/>
<dbReference type="PROSITE" id="PS50887">
    <property type="entry name" value="GGDEF"/>
    <property type="match status" value="1"/>
</dbReference>
<dbReference type="Proteomes" id="UP000000249">
    <property type="component" value="Chromosome 2"/>
</dbReference>
<dbReference type="InterPro" id="IPR001610">
    <property type="entry name" value="PAC"/>
</dbReference>
<dbReference type="InterPro" id="IPR050469">
    <property type="entry name" value="Diguanylate_Cyclase"/>
</dbReference>
<reference evidence="14 15" key="1">
    <citation type="submission" date="2007-03" db="EMBL/GenBank/DDBJ databases">
        <authorList>
            <person name="Heidelberg J."/>
        </authorList>
    </citation>
    <scope>NUCLEOTIDE SEQUENCE [LARGE SCALE GENOMIC DNA]</scope>
    <source>
        <strain evidence="15">ATCC 39541 / Classical Ogawa 395 / O395</strain>
    </source>
</reference>
<dbReference type="InterPro" id="IPR043128">
    <property type="entry name" value="Rev_trsase/Diguanyl_cyclase"/>
</dbReference>
<evidence type="ECO:0000256" key="10">
    <source>
        <dbReference type="SAM" id="Phobius"/>
    </source>
</evidence>
<evidence type="ECO:0000256" key="9">
    <source>
        <dbReference type="ARBA" id="ARBA00034247"/>
    </source>
</evidence>
<evidence type="ECO:0000313" key="15">
    <source>
        <dbReference type="Proteomes" id="UP000000249"/>
    </source>
</evidence>
<dbReference type="NCBIfam" id="TIGR00229">
    <property type="entry name" value="sensory_box"/>
    <property type="match status" value="1"/>
</dbReference>
<keyword evidence="5" id="KW-0547">Nucleotide-binding</keyword>
<dbReference type="SUPFAM" id="SSF55073">
    <property type="entry name" value="Nucleotide cyclase"/>
    <property type="match status" value="1"/>
</dbReference>
<evidence type="ECO:0000256" key="4">
    <source>
        <dbReference type="ARBA" id="ARBA00022679"/>
    </source>
</evidence>
<dbReference type="OrthoDB" id="9812260at2"/>
<dbReference type="NCBIfam" id="TIGR00254">
    <property type="entry name" value="GGDEF"/>
    <property type="match status" value="1"/>
</dbReference>
<dbReference type="FunFam" id="3.30.70.270:FF:000116">
    <property type="entry name" value="Sensory box/GGDEF family protein"/>
    <property type="match status" value="1"/>
</dbReference>
<dbReference type="GO" id="GO:0043709">
    <property type="term" value="P:cell adhesion involved in single-species biofilm formation"/>
    <property type="evidence" value="ECO:0007669"/>
    <property type="project" value="TreeGrafter"/>
</dbReference>
<evidence type="ECO:0000256" key="5">
    <source>
        <dbReference type="ARBA" id="ARBA00022741"/>
    </source>
</evidence>
<dbReference type="PANTHER" id="PTHR45138">
    <property type="entry name" value="REGULATORY COMPONENTS OF SENSORY TRANSDUCTION SYSTEM"/>
    <property type="match status" value="1"/>
</dbReference>
<dbReference type="InterPro" id="IPR048760">
    <property type="entry name" value="VP0354-like_sensor_dom"/>
</dbReference>
<dbReference type="KEGG" id="vco:VC0395_0636"/>
<evidence type="ECO:0000256" key="6">
    <source>
        <dbReference type="ARBA" id="ARBA00022777"/>
    </source>
</evidence>
<dbReference type="Pfam" id="PF00990">
    <property type="entry name" value="GGDEF"/>
    <property type="match status" value="1"/>
</dbReference>
<dbReference type="InterPro" id="IPR035965">
    <property type="entry name" value="PAS-like_dom_sf"/>
</dbReference>
<dbReference type="EMBL" id="CP000626">
    <property type="protein sequence ID" value="ABQ18350.1"/>
    <property type="molecule type" value="Genomic_DNA"/>
</dbReference>
<dbReference type="GO" id="GO:0005886">
    <property type="term" value="C:plasma membrane"/>
    <property type="evidence" value="ECO:0007669"/>
    <property type="project" value="UniProtKB-SubCell"/>
</dbReference>
<keyword evidence="10" id="KW-0812">Transmembrane</keyword>
<evidence type="ECO:0000256" key="2">
    <source>
        <dbReference type="ARBA" id="ARBA00012528"/>
    </source>
</evidence>
<keyword evidence="4" id="KW-0808">Transferase</keyword>
<dbReference type="CDD" id="cd00130">
    <property type="entry name" value="PAS"/>
    <property type="match status" value="1"/>
</dbReference>
<feature type="domain" description="PAS" evidence="11">
    <location>
        <begin position="365"/>
        <end position="398"/>
    </location>
</feature>
<dbReference type="KEGG" id="vcr:VC395_A0615"/>
<feature type="domain" description="GGDEF" evidence="13">
    <location>
        <begin position="511"/>
        <end position="635"/>
    </location>
</feature>
<dbReference type="FunFam" id="3.30.450.20:FF:000220">
    <property type="entry name" value="Sensory box/GGDEF family protein"/>
    <property type="match status" value="1"/>
</dbReference>
<dbReference type="EC" id="2.7.7.65" evidence="2"/>
<keyword evidence="10" id="KW-0472">Membrane</keyword>
<dbReference type="InterPro" id="IPR000700">
    <property type="entry name" value="PAS-assoc_C"/>
</dbReference>
<dbReference type="GO" id="GO:0000160">
    <property type="term" value="P:phosphorelay signal transduction system"/>
    <property type="evidence" value="ECO:0007669"/>
    <property type="project" value="UniProtKB-KW"/>
</dbReference>
<dbReference type="SMART" id="SM00267">
    <property type="entry name" value="GGDEF"/>
    <property type="match status" value="1"/>
</dbReference>
<evidence type="ECO:0000256" key="8">
    <source>
        <dbReference type="ARBA" id="ARBA00023012"/>
    </source>
</evidence>
<dbReference type="InterPro" id="IPR000014">
    <property type="entry name" value="PAS"/>
</dbReference>
<dbReference type="PANTHER" id="PTHR45138:SF9">
    <property type="entry name" value="DIGUANYLATE CYCLASE DGCM-RELATED"/>
    <property type="match status" value="1"/>
</dbReference>
<keyword evidence="10" id="KW-1133">Transmembrane helix</keyword>
<evidence type="ECO:0000259" key="13">
    <source>
        <dbReference type="PROSITE" id="PS50887"/>
    </source>
</evidence>
<dbReference type="PROSITE" id="PS50113">
    <property type="entry name" value="PAC"/>
    <property type="match status" value="1"/>
</dbReference>
<comment type="catalytic activity">
    <reaction evidence="9">
        <text>2 GTP = 3',3'-c-di-GMP + 2 diphosphate</text>
        <dbReference type="Rhea" id="RHEA:24898"/>
        <dbReference type="ChEBI" id="CHEBI:33019"/>
        <dbReference type="ChEBI" id="CHEBI:37565"/>
        <dbReference type="ChEBI" id="CHEBI:58805"/>
        <dbReference type="EC" id="2.7.7.65"/>
    </reaction>
</comment>
<dbReference type="GO" id="GO:1902201">
    <property type="term" value="P:negative regulation of bacterial-type flagellum-dependent cell motility"/>
    <property type="evidence" value="ECO:0007669"/>
    <property type="project" value="TreeGrafter"/>
</dbReference>
<keyword evidence="7" id="KW-0067">ATP-binding</keyword>
<evidence type="ECO:0000313" key="14">
    <source>
        <dbReference type="EMBL" id="ABQ18350.1"/>
    </source>
</evidence>
<dbReference type="Pfam" id="PF13426">
    <property type="entry name" value="PAS_9"/>
    <property type="match status" value="1"/>
</dbReference>
<dbReference type="eggNOG" id="COG2199">
    <property type="taxonomic scope" value="Bacteria"/>
</dbReference>
<dbReference type="PROSITE" id="PS50112">
    <property type="entry name" value="PAS"/>
    <property type="match status" value="1"/>
</dbReference>
<evidence type="ECO:0000259" key="11">
    <source>
        <dbReference type="PROSITE" id="PS50112"/>
    </source>
</evidence>
<dbReference type="InterPro" id="IPR029787">
    <property type="entry name" value="Nucleotide_cyclase"/>
</dbReference>
<evidence type="ECO:0000256" key="3">
    <source>
        <dbReference type="ARBA" id="ARBA00022553"/>
    </source>
</evidence>
<dbReference type="PATRIC" id="fig|345073.21.peg.3355"/>
<sequence>MIRSIVCTQRLIHRIMYTSARKYFIQFAIVAFVLGFIPTLYFIHAASQLETQAVSSVEKQTRLQLEFSQHDLLRMLESTHQATQLLAKNDLLFTAVTTPSKEALSQLKTLWDVTLRSQAIFSSFRLLDRQGKEQLKAIYDGHQVTFVESAQTTDPFSQQIVAQYAQLTTPQVWATQVAMSADTPSGMLPTFRFVTGIEHQGQRQGFLVVTVKLQSLYQRLSFIYDQFDSPDILNSAGELLLSEHKPSGTRSTSSLHFSAQHPELWQKIQLNQQGFALSNQTWFSYIKVDLSSVLPDFKPLVLVLRINKAEIDKTYANARWALMSQAVTVLSLLSIIAAGFAAWNINHLKNSLDSKLARTAMDGMSAVVITDRQNRIIKVNNEFTRLSGYTFEDVKGKQPSIFASGLHKVEFYMQMWKALQDNGVWEGEVINKRKDGESITEILRIQSIRDEDNVIQFYVASFVDISHRKALENRLRELSEKDALTDLWNRRKFDQTISLECAKRRRYPDQAQSCLAIIDIDHFKRINDKFGHNEGDLVLRTVAKGIQDQLRESDFIARIGGEEFAIIFPYTSIEEAEQVLNRVRLHIASLHHQQVTLSGGVTDVCTSPDQSYKRADLALYESKTSGRNQISVLTAMEMHHFA</sequence>
<comment type="subcellular location">
    <subcellularLocation>
        <location evidence="1">Cell inner membrane</location>
    </subcellularLocation>
</comment>
<dbReference type="InterPro" id="IPR000160">
    <property type="entry name" value="GGDEF_dom"/>
</dbReference>
<feature type="domain" description="PAC" evidence="12">
    <location>
        <begin position="423"/>
        <end position="477"/>
    </location>
</feature>
<dbReference type="SUPFAM" id="SSF103190">
    <property type="entry name" value="Sensory domain-like"/>
    <property type="match status" value="2"/>
</dbReference>
<dbReference type="Pfam" id="PF21623">
    <property type="entry name" value="HK_sensor_dom_bact"/>
    <property type="match status" value="1"/>
</dbReference>
<evidence type="ECO:0000256" key="7">
    <source>
        <dbReference type="ARBA" id="ARBA00022840"/>
    </source>
</evidence>
<organism evidence="14 15">
    <name type="scientific">Vibrio cholerae serotype O1 (strain ATCC 39541 / Classical Ogawa 395 / O395)</name>
    <dbReference type="NCBI Taxonomy" id="345073"/>
    <lineage>
        <taxon>Bacteria</taxon>
        <taxon>Pseudomonadati</taxon>
        <taxon>Pseudomonadota</taxon>
        <taxon>Gammaproteobacteria</taxon>
        <taxon>Vibrionales</taxon>
        <taxon>Vibrionaceae</taxon>
        <taxon>Vibrio</taxon>
    </lineage>
</organism>
<accession>A0A0H3ACI4</accession>
<name>A0A0H3ACI4_VIBC3</name>
<keyword evidence="3" id="KW-0597">Phosphoprotein</keyword>
<dbReference type="CDD" id="cd01949">
    <property type="entry name" value="GGDEF"/>
    <property type="match status" value="1"/>
</dbReference>
<dbReference type="SMART" id="SM00086">
    <property type="entry name" value="PAC"/>
    <property type="match status" value="1"/>
</dbReference>
<evidence type="ECO:0000259" key="12">
    <source>
        <dbReference type="PROSITE" id="PS50113"/>
    </source>
</evidence>
<dbReference type="AlphaFoldDB" id="A0A0H3ACI4"/>
<dbReference type="Gene3D" id="3.30.70.270">
    <property type="match status" value="1"/>
</dbReference>
<keyword evidence="8" id="KW-0902">Two-component regulatory system</keyword>
<gene>
    <name evidence="14" type="ordered locus">VC0395_0636</name>
</gene>
<dbReference type="GO" id="GO:0052621">
    <property type="term" value="F:diguanylate cyclase activity"/>
    <property type="evidence" value="ECO:0007669"/>
    <property type="project" value="UniProtKB-EC"/>
</dbReference>
<feature type="transmembrane region" description="Helical" evidence="10">
    <location>
        <begin position="23"/>
        <end position="43"/>
    </location>
</feature>
<evidence type="ECO:0000256" key="1">
    <source>
        <dbReference type="ARBA" id="ARBA00004533"/>
    </source>
</evidence>
<dbReference type="Gene3D" id="3.30.450.20">
    <property type="entry name" value="PAS domain"/>
    <property type="match status" value="3"/>
</dbReference>
<dbReference type="GO" id="GO:0016301">
    <property type="term" value="F:kinase activity"/>
    <property type="evidence" value="ECO:0007669"/>
    <property type="project" value="UniProtKB-KW"/>
</dbReference>
<keyword evidence="6" id="KW-0418">Kinase</keyword>
<dbReference type="GO" id="GO:0005524">
    <property type="term" value="F:ATP binding"/>
    <property type="evidence" value="ECO:0007669"/>
    <property type="project" value="UniProtKB-KW"/>
</dbReference>
<dbReference type="SUPFAM" id="SSF55785">
    <property type="entry name" value="PYP-like sensor domain (PAS domain)"/>
    <property type="match status" value="1"/>
</dbReference>
<dbReference type="InterPro" id="IPR029151">
    <property type="entry name" value="Sensor-like_sf"/>
</dbReference>
<protein>
    <recommendedName>
        <fullName evidence="2">diguanylate cyclase</fullName>
        <ecNumber evidence="2">2.7.7.65</ecNumber>
    </recommendedName>
</protein>